<evidence type="ECO:0000256" key="9">
    <source>
        <dbReference type="ARBA" id="ARBA00023303"/>
    </source>
</evidence>
<comment type="caution">
    <text evidence="11">The sequence shown here is derived from an EMBL/GenBank/DDBJ whole genome shotgun (WGS) entry which is preliminary data.</text>
</comment>
<evidence type="ECO:0000256" key="10">
    <source>
        <dbReference type="SAM" id="Phobius"/>
    </source>
</evidence>
<dbReference type="Pfam" id="PF00654">
    <property type="entry name" value="Voltage_CLC"/>
    <property type="match status" value="1"/>
</dbReference>
<keyword evidence="4 10" id="KW-1133">Transmembrane helix</keyword>
<name>A0A845BD51_9PROT</name>
<protein>
    <submittedName>
        <fullName evidence="11">Chloride channel protein</fullName>
    </submittedName>
</protein>
<feature type="transmembrane region" description="Helical" evidence="10">
    <location>
        <begin position="164"/>
        <end position="191"/>
    </location>
</feature>
<keyword evidence="3 10" id="KW-0812">Transmembrane</keyword>
<keyword evidence="8" id="KW-0868">Chloride</keyword>
<dbReference type="InterPro" id="IPR050368">
    <property type="entry name" value="ClC-type_chloride_channel"/>
</dbReference>
<feature type="transmembrane region" description="Helical" evidence="10">
    <location>
        <begin position="282"/>
        <end position="305"/>
    </location>
</feature>
<dbReference type="PANTHER" id="PTHR43427">
    <property type="entry name" value="CHLORIDE CHANNEL PROTEIN CLC-E"/>
    <property type="match status" value="1"/>
</dbReference>
<dbReference type="InterPro" id="IPR001807">
    <property type="entry name" value="ClC"/>
</dbReference>
<feature type="transmembrane region" description="Helical" evidence="10">
    <location>
        <begin position="325"/>
        <end position="347"/>
    </location>
</feature>
<organism evidence="11 12">
    <name type="scientific">Teichococcus coralli</name>
    <dbReference type="NCBI Taxonomy" id="2545983"/>
    <lineage>
        <taxon>Bacteria</taxon>
        <taxon>Pseudomonadati</taxon>
        <taxon>Pseudomonadota</taxon>
        <taxon>Alphaproteobacteria</taxon>
        <taxon>Acetobacterales</taxon>
        <taxon>Roseomonadaceae</taxon>
        <taxon>Roseomonas</taxon>
    </lineage>
</organism>
<evidence type="ECO:0000313" key="11">
    <source>
        <dbReference type="EMBL" id="MXP64835.1"/>
    </source>
</evidence>
<feature type="transmembrane region" description="Helical" evidence="10">
    <location>
        <begin position="109"/>
        <end position="130"/>
    </location>
</feature>
<evidence type="ECO:0000256" key="7">
    <source>
        <dbReference type="ARBA" id="ARBA00023173"/>
    </source>
</evidence>
<dbReference type="InterPro" id="IPR014743">
    <property type="entry name" value="Cl-channel_core"/>
</dbReference>
<dbReference type="PRINTS" id="PR00762">
    <property type="entry name" value="CLCHANNEL"/>
</dbReference>
<evidence type="ECO:0000256" key="1">
    <source>
        <dbReference type="ARBA" id="ARBA00004141"/>
    </source>
</evidence>
<feature type="transmembrane region" description="Helical" evidence="10">
    <location>
        <begin position="203"/>
        <end position="227"/>
    </location>
</feature>
<feature type="transmembrane region" description="Helical" evidence="10">
    <location>
        <begin position="65"/>
        <end position="86"/>
    </location>
</feature>
<evidence type="ECO:0000256" key="5">
    <source>
        <dbReference type="ARBA" id="ARBA00023065"/>
    </source>
</evidence>
<sequence length="438" mass="46179">MRADRFPSLDRRRLRRLPLLSPRQWRRRLLFWLSAVLVGLTAVGFAALADEAQQIFHRVIAVEPLLIFVIAPAGLALSLLLTRWFFPGAQGSGIPQVIAALHETDAKRIGALLTLRIGIGKILLTLLGLLSGASIGREGPTAQVGAAIMYSLGRWQRLPRTEMVHILVLSGGAAGVAAAFNTPLAGLVFAIEELSHGTRIRTGSPTLTAVVLAGLMAIAVVGNYVYFGVSHAQLEIGPAWIAVLVCGVAGGFAGGLFSSALLEAQRYLPRAIRRLAVRRPAVFAALCGLMIAVIGWLSGGTSYGTGYEQAKLLVEGHGAELPADFAIWKLLATVVSYLSGIPGGIFAPSLAVGAGIGQWMSALLPGAPAGAVVLLGMVGYFSGVVQAPITAAVIVLEMTSNPRLAMPLMGTALLAFMVSRLVCRRPLYASMAKRFISH</sequence>
<keyword evidence="2" id="KW-0813">Transport</keyword>
<proteinExistence type="predicted"/>
<keyword evidence="7" id="KW-0869">Chloride channel</keyword>
<evidence type="ECO:0000256" key="4">
    <source>
        <dbReference type="ARBA" id="ARBA00022989"/>
    </source>
</evidence>
<evidence type="ECO:0000256" key="6">
    <source>
        <dbReference type="ARBA" id="ARBA00023136"/>
    </source>
</evidence>
<gene>
    <name evidence="11" type="ORF">E0493_15895</name>
</gene>
<keyword evidence="12" id="KW-1185">Reference proteome</keyword>
<reference evidence="11 12" key="1">
    <citation type="submission" date="2019-03" db="EMBL/GenBank/DDBJ databases">
        <title>Roseomonas sp. a novel Roseomonas species isolated from Sea whip Gorgonian.</title>
        <authorList>
            <person name="Li F."/>
            <person name="Pan X."/>
            <person name="Huang S."/>
            <person name="Li Z."/>
            <person name="Meng B."/>
        </authorList>
    </citation>
    <scope>NUCLEOTIDE SEQUENCE [LARGE SCALE GENOMIC DNA]</scope>
    <source>
        <strain evidence="11 12">M0104</strain>
    </source>
</reference>
<accession>A0A845BD51</accession>
<dbReference type="GO" id="GO:0005254">
    <property type="term" value="F:chloride channel activity"/>
    <property type="evidence" value="ECO:0007669"/>
    <property type="project" value="UniProtKB-KW"/>
</dbReference>
<dbReference type="Gene3D" id="1.10.3080.10">
    <property type="entry name" value="Clc chloride channel"/>
    <property type="match status" value="1"/>
</dbReference>
<dbReference type="EMBL" id="SNVJ01000015">
    <property type="protein sequence ID" value="MXP64835.1"/>
    <property type="molecule type" value="Genomic_DNA"/>
</dbReference>
<evidence type="ECO:0000313" key="12">
    <source>
        <dbReference type="Proteomes" id="UP000460715"/>
    </source>
</evidence>
<keyword evidence="5" id="KW-0406">Ion transport</keyword>
<feature type="transmembrane region" description="Helical" evidence="10">
    <location>
        <begin position="359"/>
        <end position="384"/>
    </location>
</feature>
<dbReference type="AlphaFoldDB" id="A0A845BD51"/>
<dbReference type="OrthoDB" id="9767361at2"/>
<dbReference type="RefSeq" id="WP_160938242.1">
    <property type="nucleotide sequence ID" value="NZ_SNVJ01000015.1"/>
</dbReference>
<dbReference type="GO" id="GO:0034707">
    <property type="term" value="C:chloride channel complex"/>
    <property type="evidence" value="ECO:0007669"/>
    <property type="project" value="UniProtKB-KW"/>
</dbReference>
<keyword evidence="9" id="KW-0407">Ion channel</keyword>
<feature type="transmembrane region" description="Helical" evidence="10">
    <location>
        <begin position="404"/>
        <end position="423"/>
    </location>
</feature>
<dbReference type="SUPFAM" id="SSF81340">
    <property type="entry name" value="Clc chloride channel"/>
    <property type="match status" value="1"/>
</dbReference>
<dbReference type="Proteomes" id="UP000460715">
    <property type="component" value="Unassembled WGS sequence"/>
</dbReference>
<evidence type="ECO:0000256" key="8">
    <source>
        <dbReference type="ARBA" id="ARBA00023214"/>
    </source>
</evidence>
<evidence type="ECO:0000256" key="3">
    <source>
        <dbReference type="ARBA" id="ARBA00022692"/>
    </source>
</evidence>
<keyword evidence="6 10" id="KW-0472">Membrane</keyword>
<feature type="transmembrane region" description="Helical" evidence="10">
    <location>
        <begin position="239"/>
        <end position="262"/>
    </location>
</feature>
<evidence type="ECO:0000256" key="2">
    <source>
        <dbReference type="ARBA" id="ARBA00022448"/>
    </source>
</evidence>
<comment type="subcellular location">
    <subcellularLocation>
        <location evidence="1">Membrane</location>
        <topology evidence="1">Multi-pass membrane protein</topology>
    </subcellularLocation>
</comment>
<dbReference type="CDD" id="cd01034">
    <property type="entry name" value="EriC_like"/>
    <property type="match status" value="1"/>
</dbReference>
<dbReference type="PANTHER" id="PTHR43427:SF6">
    <property type="entry name" value="CHLORIDE CHANNEL PROTEIN CLC-E"/>
    <property type="match status" value="1"/>
</dbReference>